<dbReference type="InterPro" id="IPR008269">
    <property type="entry name" value="Lon_proteolytic"/>
</dbReference>
<reference evidence="8" key="1">
    <citation type="submission" date="2021-03" db="EMBL/GenBank/DDBJ databases">
        <title>Genomic Encyclopedia of Type Strains, Phase IV (KMG-V): Genome sequencing to study the core and pangenomes of soil and plant-associated prokaryotes.</title>
        <authorList>
            <person name="Whitman W."/>
        </authorList>
    </citation>
    <scope>NUCLEOTIDE SEQUENCE</scope>
    <source>
        <strain evidence="8">C4</strain>
    </source>
</reference>
<keyword evidence="3 6" id="KW-0547">Nucleotide-binding</keyword>
<dbReference type="Proteomes" id="UP000740329">
    <property type="component" value="Unassembled WGS sequence"/>
</dbReference>
<dbReference type="NCBIfam" id="TIGR00764">
    <property type="entry name" value="lon_rel"/>
    <property type="match status" value="1"/>
</dbReference>
<dbReference type="InterPro" id="IPR002078">
    <property type="entry name" value="Sigma_54_int"/>
</dbReference>
<dbReference type="GO" id="GO:0005524">
    <property type="term" value="F:ATP binding"/>
    <property type="evidence" value="ECO:0007669"/>
    <property type="project" value="UniProtKB-UniRule"/>
</dbReference>
<evidence type="ECO:0000256" key="2">
    <source>
        <dbReference type="ARBA" id="ARBA00022670"/>
    </source>
</evidence>
<evidence type="ECO:0000256" key="1">
    <source>
        <dbReference type="ARBA" id="ARBA00004127"/>
    </source>
</evidence>
<keyword evidence="4 6" id="KW-0067">ATP-binding</keyword>
<evidence type="ECO:0000256" key="3">
    <source>
        <dbReference type="ARBA" id="ARBA00022741"/>
    </source>
</evidence>
<dbReference type="GO" id="GO:0012505">
    <property type="term" value="C:endomembrane system"/>
    <property type="evidence" value="ECO:0007669"/>
    <property type="project" value="UniProtKB-SubCell"/>
</dbReference>
<keyword evidence="5 6" id="KW-0720">Serine protease</keyword>
<dbReference type="Pfam" id="PF00158">
    <property type="entry name" value="Sigma54_activat"/>
    <property type="match status" value="1"/>
</dbReference>
<evidence type="ECO:0000256" key="6">
    <source>
        <dbReference type="RuleBase" id="RU369001"/>
    </source>
</evidence>
<sequence>MFSTKFTTTDDLPEPSPNLINQVIGQDEAVEIVLNAVKNKRHALLLGDPGVGKSMMVKAFGELLENSGHFTPYTIISKPNLKNTEKPMVELLEGNVIERIMPEEKPKVMRQPPSMLTLVLIMLGFILVTQFLLKGVPETQMLGIVATTTIVGTLIAFIILFLAIFGATKASMPNSISPADLKPMVLYECPKRPLVRASAYNTTKLLGDIKHCPLGGKPPIGTPPHKRVILGAIHEAHKGILYVDEIKTMPLDVQDYILTAIQDKKLAISGRNPNSSGASVETNPIPCDFTLIMSGNMDDVSNLRAPLMDRIDYKVVLKNKMDNTTENRDKLLQFIVQEIKNNNLNPMTYEACCELVKLAQLLSGSKNKLTLRLRRLSNIIKMANDIATGKELSESLNEFTKNGALDLDDNEGESDLIIEQLSQGDKEAGKLKNVVNKITGKTYKSTKKSNKSVDELRIELKARISDLNAAEGKLKDKKPIELADVERVLDTGIYSMQKQVAMDYLENFKEYKNIHPNGEPTVGVIHGLAVLGGEGLGDVTRIITKVLNAKNPKTSLLNITGDIAKHSITLASALSKKLVSDGTLPLKGKDGGTDLSEKEIYIQFSQSYSKIDGDSATAAVCLSIISSLLNIPIKQDFCITGSLDLNGDMLAIGGVNEKINAAKEYQFRRVIVPYSNYKDVINIEGIEVIPVKTLDELIPLVFDIQ</sequence>
<comment type="function">
    <text evidence="6">ATP-dependent serine protease that mediates the selective degradation of mutant and abnormal proteins as well as certain short-lived regulatory proteins. Degrades polypeptides processively.</text>
</comment>
<dbReference type="EC" id="3.4.21.-" evidence="6"/>
<comment type="subcellular location">
    <subcellularLocation>
        <location evidence="6">Cell membrane</location>
        <topology evidence="6">Multi-pass membrane protein</topology>
    </subcellularLocation>
    <subcellularLocation>
        <location evidence="1">Endomembrane system</location>
        <topology evidence="1">Multi-pass membrane protein</topology>
    </subcellularLocation>
</comment>
<dbReference type="AlphaFoldDB" id="A0A8J7RFM7"/>
<dbReference type="InterPro" id="IPR025943">
    <property type="entry name" value="Sigma_54_int_dom_ATP-bd_2"/>
</dbReference>
<dbReference type="OrthoDB" id="64652at2157"/>
<dbReference type="GO" id="GO:0004252">
    <property type="term" value="F:serine-type endopeptidase activity"/>
    <property type="evidence" value="ECO:0007669"/>
    <property type="project" value="UniProtKB-UniRule"/>
</dbReference>
<keyword evidence="6" id="KW-1003">Cell membrane</keyword>
<dbReference type="PRINTS" id="PR00830">
    <property type="entry name" value="ENDOLAPTASE"/>
</dbReference>
<dbReference type="InterPro" id="IPR027065">
    <property type="entry name" value="Lon_Prtase"/>
</dbReference>
<dbReference type="GO" id="GO:0006355">
    <property type="term" value="P:regulation of DNA-templated transcription"/>
    <property type="evidence" value="ECO:0007669"/>
    <property type="project" value="InterPro"/>
</dbReference>
<dbReference type="InterPro" id="IPR027417">
    <property type="entry name" value="P-loop_NTPase"/>
</dbReference>
<comment type="caution">
    <text evidence="8">The sequence shown here is derived from an EMBL/GenBank/DDBJ whole genome shotgun (WGS) entry which is preliminary data.</text>
</comment>
<proteinExistence type="inferred from homology"/>
<gene>
    <name evidence="8" type="ORF">J3E07_000375</name>
</gene>
<dbReference type="Gene3D" id="3.30.230.10">
    <property type="match status" value="1"/>
</dbReference>
<evidence type="ECO:0000256" key="5">
    <source>
        <dbReference type="PROSITE-ProRule" id="PRU01122"/>
    </source>
</evidence>
<dbReference type="SUPFAM" id="SSF52540">
    <property type="entry name" value="P-loop containing nucleoside triphosphate hydrolases"/>
    <property type="match status" value="1"/>
</dbReference>
<dbReference type="SUPFAM" id="SSF54211">
    <property type="entry name" value="Ribosomal protein S5 domain 2-like"/>
    <property type="match status" value="1"/>
</dbReference>
<dbReference type="Pfam" id="PF05362">
    <property type="entry name" value="Lon_C"/>
    <property type="match status" value="1"/>
</dbReference>
<dbReference type="GO" id="GO:0005886">
    <property type="term" value="C:plasma membrane"/>
    <property type="evidence" value="ECO:0007669"/>
    <property type="project" value="UniProtKB-SubCell"/>
</dbReference>
<dbReference type="PROSITE" id="PS51786">
    <property type="entry name" value="LON_PROTEOLYTIC"/>
    <property type="match status" value="1"/>
</dbReference>
<keyword evidence="6" id="KW-1133">Transmembrane helix</keyword>
<dbReference type="GO" id="GO:0030163">
    <property type="term" value="P:protein catabolic process"/>
    <property type="evidence" value="ECO:0007669"/>
    <property type="project" value="UniProtKB-UniRule"/>
</dbReference>
<comment type="subunit">
    <text evidence="6">Homohexamer. Organized in a ring with a central cavity.</text>
</comment>
<organism evidence="8 9">
    <name type="scientific">Methanococcus voltae</name>
    <dbReference type="NCBI Taxonomy" id="2188"/>
    <lineage>
        <taxon>Archaea</taxon>
        <taxon>Methanobacteriati</taxon>
        <taxon>Methanobacteriota</taxon>
        <taxon>Methanomada group</taxon>
        <taxon>Methanococci</taxon>
        <taxon>Methanococcales</taxon>
        <taxon>Methanococcaceae</taxon>
        <taxon>Methanococcus</taxon>
    </lineage>
</organism>
<accession>A0A8J7RFM7</accession>
<name>A0A8J7RFM7_METVO</name>
<dbReference type="GO" id="GO:0006508">
    <property type="term" value="P:proteolysis"/>
    <property type="evidence" value="ECO:0007669"/>
    <property type="project" value="UniProtKB-KW"/>
</dbReference>
<dbReference type="EMBL" id="JAGGMV010000001">
    <property type="protein sequence ID" value="MBP2200977.1"/>
    <property type="molecule type" value="Genomic_DNA"/>
</dbReference>
<keyword evidence="5 6" id="KW-0378">Hydrolase</keyword>
<keyword evidence="6" id="KW-0472">Membrane</keyword>
<dbReference type="InterPro" id="IPR014721">
    <property type="entry name" value="Ribsml_uS5_D2-typ_fold_subgr"/>
</dbReference>
<dbReference type="Gene3D" id="3.40.50.300">
    <property type="entry name" value="P-loop containing nucleotide triphosphate hydrolases"/>
    <property type="match status" value="2"/>
</dbReference>
<dbReference type="InterPro" id="IPR004663">
    <property type="entry name" value="Lon_arc"/>
</dbReference>
<protein>
    <recommendedName>
        <fullName evidence="6">Archaeal Lon protease</fullName>
        <ecNumber evidence="6">3.4.21.-</ecNumber>
    </recommendedName>
    <alternativeName>
        <fullName evidence="6">ATP-dependent protease La homolog</fullName>
    </alternativeName>
</protein>
<dbReference type="GO" id="GO:0004176">
    <property type="term" value="F:ATP-dependent peptidase activity"/>
    <property type="evidence" value="ECO:0007669"/>
    <property type="project" value="UniProtKB-UniRule"/>
</dbReference>
<feature type="transmembrane region" description="Helical" evidence="6">
    <location>
        <begin position="115"/>
        <end position="133"/>
    </location>
</feature>
<dbReference type="RefSeq" id="WP_209590440.1">
    <property type="nucleotide sequence ID" value="NZ_JAGGMU010000001.1"/>
</dbReference>
<comment type="similarity">
    <text evidence="6">Belongs to the peptidase S16 family. Archaeal LonB subfamily.</text>
</comment>
<dbReference type="PROSITE" id="PS00676">
    <property type="entry name" value="SIGMA54_INTERACT_2"/>
    <property type="match status" value="1"/>
</dbReference>
<feature type="active site" evidence="5">
    <location>
        <position position="658"/>
    </location>
</feature>
<feature type="transmembrane region" description="Helical" evidence="6">
    <location>
        <begin position="139"/>
        <end position="165"/>
    </location>
</feature>
<dbReference type="Gene3D" id="1.10.8.60">
    <property type="match status" value="1"/>
</dbReference>
<evidence type="ECO:0000259" key="7">
    <source>
        <dbReference type="PROSITE" id="PS51786"/>
    </source>
</evidence>
<dbReference type="CDD" id="cd00009">
    <property type="entry name" value="AAA"/>
    <property type="match status" value="1"/>
</dbReference>
<evidence type="ECO:0000256" key="4">
    <source>
        <dbReference type="ARBA" id="ARBA00022840"/>
    </source>
</evidence>
<evidence type="ECO:0000313" key="9">
    <source>
        <dbReference type="Proteomes" id="UP000740329"/>
    </source>
</evidence>
<feature type="domain" description="Lon proteolytic" evidence="7">
    <location>
        <begin position="519"/>
        <end position="704"/>
    </location>
</feature>
<keyword evidence="6" id="KW-0812">Transmembrane</keyword>
<dbReference type="InterPro" id="IPR020568">
    <property type="entry name" value="Ribosomal_Su5_D2-typ_SF"/>
</dbReference>
<dbReference type="PANTHER" id="PTHR10046">
    <property type="entry name" value="ATP DEPENDENT LON PROTEASE FAMILY MEMBER"/>
    <property type="match status" value="1"/>
</dbReference>
<keyword evidence="2 5" id="KW-0645">Protease</keyword>
<feature type="active site" evidence="5">
    <location>
        <position position="615"/>
    </location>
</feature>
<evidence type="ECO:0000313" key="8">
    <source>
        <dbReference type="EMBL" id="MBP2200977.1"/>
    </source>
</evidence>